<feature type="domain" description="NodB homology" evidence="3">
    <location>
        <begin position="102"/>
        <end position="281"/>
    </location>
</feature>
<dbReference type="RefSeq" id="WP_021751546.1">
    <property type="nucleotide sequence ID" value="NZ_CP034413.3"/>
</dbReference>
<keyword evidence="2" id="KW-0472">Membrane</keyword>
<feature type="transmembrane region" description="Helical" evidence="2">
    <location>
        <begin position="12"/>
        <end position="34"/>
    </location>
</feature>
<dbReference type="AlphaFoldDB" id="A0A856HXB9"/>
<dbReference type="PANTHER" id="PTHR34216:SF7">
    <property type="entry name" value="POLY-BETA-1,6-N-ACETYL-D-GLUCOSAMINE N-DEACETYLASE"/>
    <property type="match status" value="1"/>
</dbReference>
<dbReference type="InterPro" id="IPR051398">
    <property type="entry name" value="Polysacch_Deacetylase"/>
</dbReference>
<dbReference type="KEGG" id="obj:EIO64_03400"/>
<keyword evidence="1" id="KW-0732">Signal</keyword>
<keyword evidence="5" id="KW-1185">Reference proteome</keyword>
<proteinExistence type="predicted"/>
<gene>
    <name evidence="4" type="ORF">EIO64_03400</name>
</gene>
<name>A0A856HXB9_9FIRM</name>
<dbReference type="InterPro" id="IPR011330">
    <property type="entry name" value="Glyco_hydro/deAcase_b/a-brl"/>
</dbReference>
<organism evidence="4 5">
    <name type="scientific">Dysosmobacter welbionis</name>
    <dbReference type="NCBI Taxonomy" id="2093857"/>
    <lineage>
        <taxon>Bacteria</taxon>
        <taxon>Bacillati</taxon>
        <taxon>Bacillota</taxon>
        <taxon>Clostridia</taxon>
        <taxon>Eubacteriales</taxon>
        <taxon>Oscillospiraceae</taxon>
        <taxon>Dysosmobacter</taxon>
    </lineage>
</organism>
<keyword evidence="2" id="KW-0812">Transmembrane</keyword>
<evidence type="ECO:0000313" key="4">
    <source>
        <dbReference type="EMBL" id="QCI58394.3"/>
    </source>
</evidence>
<reference evidence="5" key="1">
    <citation type="submission" date="2018-12" db="EMBL/GenBank/DDBJ databases">
        <title>Dusodibacter welbiota gen. nov., sp. nov., isolated from human faeces and emended description of the Oscillibacter genus.</title>
        <authorList>
            <person name="Le Roy T."/>
            <person name="Van der Smissen P."/>
            <person name="Delzenne N."/>
            <person name="Muccioli G."/>
            <person name="Collet J.F."/>
            <person name="Cani P.D."/>
        </authorList>
    </citation>
    <scope>NUCLEOTIDE SEQUENCE [LARGE SCALE GENOMIC DNA]</scope>
    <source>
        <strain evidence="5">J115</strain>
    </source>
</reference>
<dbReference type="PANTHER" id="PTHR34216">
    <property type="match status" value="1"/>
</dbReference>
<protein>
    <submittedName>
        <fullName evidence="4">Polysaccharide deacetylase family protein</fullName>
    </submittedName>
</protein>
<keyword evidence="2" id="KW-1133">Transmembrane helix</keyword>
<dbReference type="SUPFAM" id="SSF88713">
    <property type="entry name" value="Glycoside hydrolase/deacetylase"/>
    <property type="match status" value="1"/>
</dbReference>
<evidence type="ECO:0000256" key="2">
    <source>
        <dbReference type="SAM" id="Phobius"/>
    </source>
</evidence>
<evidence type="ECO:0000313" key="5">
    <source>
        <dbReference type="Proteomes" id="UP000298642"/>
    </source>
</evidence>
<dbReference type="PROSITE" id="PS51677">
    <property type="entry name" value="NODB"/>
    <property type="match status" value="1"/>
</dbReference>
<dbReference type="EMBL" id="CP034413">
    <property type="protein sequence ID" value="QCI58394.3"/>
    <property type="molecule type" value="Genomic_DNA"/>
</dbReference>
<dbReference type="GO" id="GO:0005975">
    <property type="term" value="P:carbohydrate metabolic process"/>
    <property type="evidence" value="ECO:0007669"/>
    <property type="project" value="InterPro"/>
</dbReference>
<accession>A0A856HXB9</accession>
<dbReference type="InterPro" id="IPR002509">
    <property type="entry name" value="NODB_dom"/>
</dbReference>
<dbReference type="Proteomes" id="UP000298642">
    <property type="component" value="Chromosome"/>
</dbReference>
<dbReference type="GO" id="GO:0016810">
    <property type="term" value="F:hydrolase activity, acting on carbon-nitrogen (but not peptide) bonds"/>
    <property type="evidence" value="ECO:0007669"/>
    <property type="project" value="InterPro"/>
</dbReference>
<sequence>MGDDRQMKKIRVGILGVAAAAALCFTAGAVYLYARGVWQMPIPADRALPVLMYHHIVEDGEPCNDMTITVSRMEQDLRWLTEHGYHTVLPRELAGGEPLPEKPLLITFDDGYRSNYELLFPLLQAYQMKAVVSIMVYMQDVSADNFLSWDMCREMADSGLVEIGSHAYSLHNLGDLGGNFDPGGINGIQRDPEESDSAFEARVLGDIQKSHDRIAQEVGQPVTFFAYPFGITEPDAEAFVHELFPVTAVTRHGTADLGKGLHELPRMTVTMDRELEDILKD</sequence>
<evidence type="ECO:0000256" key="1">
    <source>
        <dbReference type="ARBA" id="ARBA00022729"/>
    </source>
</evidence>
<evidence type="ECO:0000259" key="3">
    <source>
        <dbReference type="PROSITE" id="PS51677"/>
    </source>
</evidence>
<dbReference type="Gene3D" id="3.20.20.370">
    <property type="entry name" value="Glycoside hydrolase/deacetylase"/>
    <property type="match status" value="1"/>
</dbReference>
<dbReference type="Pfam" id="PF01522">
    <property type="entry name" value="Polysacc_deac_1"/>
    <property type="match status" value="1"/>
</dbReference>
<dbReference type="CDD" id="cd10918">
    <property type="entry name" value="CE4_NodB_like_5s_6s"/>
    <property type="match status" value="1"/>
</dbReference>